<dbReference type="PROSITE" id="PS50865">
    <property type="entry name" value="ZF_MYND_2"/>
    <property type="match status" value="1"/>
</dbReference>
<dbReference type="GO" id="GO:0031410">
    <property type="term" value="C:cytoplasmic vesicle"/>
    <property type="evidence" value="ECO:0007669"/>
    <property type="project" value="UniProtKB-KW"/>
</dbReference>
<evidence type="ECO:0000313" key="12">
    <source>
        <dbReference type="Proteomes" id="UP000046395"/>
    </source>
</evidence>
<dbReference type="InterPro" id="IPR019013">
    <property type="entry name" value="Vma21"/>
</dbReference>
<evidence type="ECO:0000256" key="3">
    <source>
        <dbReference type="ARBA" id="ARBA00022771"/>
    </source>
</evidence>
<evidence type="ECO:0000256" key="7">
    <source>
        <dbReference type="ARBA" id="ARBA00023136"/>
    </source>
</evidence>
<evidence type="ECO:0000256" key="9">
    <source>
        <dbReference type="PROSITE-ProRule" id="PRU00134"/>
    </source>
</evidence>
<dbReference type="Gene3D" id="6.10.140.2220">
    <property type="match status" value="1"/>
</dbReference>
<dbReference type="PANTHER" id="PTHR12298:SF4">
    <property type="entry name" value="PROGRAMMED CELL DEATH PROTEIN 2"/>
    <property type="match status" value="1"/>
</dbReference>
<feature type="transmembrane region" description="Helical" evidence="10">
    <location>
        <begin position="640"/>
        <end position="658"/>
    </location>
</feature>
<feature type="domain" description="MYND-type" evidence="11">
    <location>
        <begin position="731"/>
        <end position="768"/>
    </location>
</feature>
<keyword evidence="4" id="KW-0256">Endoplasmic reticulum</keyword>
<organism evidence="12 13">
    <name type="scientific">Trichuris muris</name>
    <name type="common">Mouse whipworm</name>
    <dbReference type="NCBI Taxonomy" id="70415"/>
    <lineage>
        <taxon>Eukaryota</taxon>
        <taxon>Metazoa</taxon>
        <taxon>Ecdysozoa</taxon>
        <taxon>Nematoda</taxon>
        <taxon>Enoplea</taxon>
        <taxon>Dorylaimia</taxon>
        <taxon>Trichinellida</taxon>
        <taxon>Trichuridae</taxon>
        <taxon>Trichuris</taxon>
    </lineage>
</organism>
<keyword evidence="7 10" id="KW-0472">Membrane</keyword>
<evidence type="ECO:0000256" key="5">
    <source>
        <dbReference type="ARBA" id="ARBA00022833"/>
    </source>
</evidence>
<dbReference type="Pfam" id="PF04194">
    <property type="entry name" value="PDCD2_C"/>
    <property type="match status" value="1"/>
</dbReference>
<keyword evidence="8" id="KW-0968">Cytoplasmic vesicle</keyword>
<evidence type="ECO:0000256" key="4">
    <source>
        <dbReference type="ARBA" id="ARBA00022824"/>
    </source>
</evidence>
<evidence type="ECO:0000256" key="1">
    <source>
        <dbReference type="ARBA" id="ARBA00022692"/>
    </source>
</evidence>
<keyword evidence="3 9" id="KW-0863">Zinc-finger</keyword>
<dbReference type="Proteomes" id="UP000046395">
    <property type="component" value="Unassembled WGS sequence"/>
</dbReference>
<dbReference type="SUPFAM" id="SSF144232">
    <property type="entry name" value="HIT/MYND zinc finger-like"/>
    <property type="match status" value="1"/>
</dbReference>
<name>A0A5S6QRM1_TRIMR</name>
<keyword evidence="6 10" id="KW-1133">Transmembrane helix</keyword>
<evidence type="ECO:0000256" key="8">
    <source>
        <dbReference type="ARBA" id="ARBA00023329"/>
    </source>
</evidence>
<dbReference type="WBParaSite" id="TMUE_2000009537.1">
    <property type="protein sequence ID" value="TMUE_2000009537.1"/>
    <property type="gene ID" value="WBGene00286954"/>
</dbReference>
<dbReference type="Pfam" id="PF01753">
    <property type="entry name" value="zf-MYND"/>
    <property type="match status" value="1"/>
</dbReference>
<dbReference type="Pfam" id="PF09446">
    <property type="entry name" value="VMA21"/>
    <property type="match status" value="1"/>
</dbReference>
<evidence type="ECO:0000259" key="11">
    <source>
        <dbReference type="PROSITE" id="PS50865"/>
    </source>
</evidence>
<evidence type="ECO:0000256" key="10">
    <source>
        <dbReference type="SAM" id="Phobius"/>
    </source>
</evidence>
<evidence type="ECO:0000256" key="2">
    <source>
        <dbReference type="ARBA" id="ARBA00022723"/>
    </source>
</evidence>
<dbReference type="GO" id="GO:0005634">
    <property type="term" value="C:nucleus"/>
    <property type="evidence" value="ECO:0007669"/>
    <property type="project" value="TreeGrafter"/>
</dbReference>
<dbReference type="GO" id="GO:0008270">
    <property type="term" value="F:zinc ion binding"/>
    <property type="evidence" value="ECO:0007669"/>
    <property type="project" value="UniProtKB-KW"/>
</dbReference>
<sequence length="947" mass="108070">MSDAEAFHFFPGKIACFNRQELFTRALSPLEGSFELVNLRYRNFESTMKIFKKLEYGLFKSVHIERAQLLLQRLQAIQRKAAQENSAFVHLLLFPTERHLNEVPVLLKYVKKRSLHSDFAFVRICPGLHCNAGEIQQEIAIVLLRFLLKHKLVNTIPEHLSFELIIATLENCERGKNMLLVILLEEAHVFPEALLKEFSSFCSGLSARIKTAIVALYASEFPYKNLCITSFPFDCMNITVCPLTTDQNAANILSMELALSTDILFKLNAETVGYLFRRCSRSQPLSAADFCRLYIYCMVEHFRCNEASMQCVTASTLEEAGRILQKKFAKCRKEDKRGTSNIGQDSFDAAYEEYMLLHRNFFFGLEALSILNKRLLGQPFGSSFNDMYSLMQSAGFVGSKEWNECFLSLTGLEMGKFDDNFQELLQLIENNKPMSSELELALNEWRQSRTKPMEGGEKAVKESFNEKKFSLRKLQEEIQLTRLSACKMQLSQEKKALTSLSDAFCSLLQHPSTLSLYPASYYDGCTSLSSKLEPSISRTLEDRILESVSSDASIIFSLYRNHPCDSLRVSSWFSEFQNGLKDRKRESMDVLLARFYRVLADFEYIGLISPYRRKGEQEPAMREFIPNLTDNNVSAALRKLTFFSLAVIVVPLSSMFISKRYIFEGIFGISSNHSITMSAVVAVLLVHVVLVAFVYSAMSEGSQKTHKQTEPCTPDGDAAVAKVSELCKQQCELCGIHAPNVCGKCHCVRYCSKEHQRLHWSLGHKQECNATERAVLTNTLLFPEYEIITEGEHFFETSKSERPTEKRMEAYRQYMTSMDSSAAKGDFKTYGMEELESMSKEADKDFKRFRTRIEQNPEQVIRYQRGGQPLFASQANPPIVPACESCGADRHFEFQIMPHLLTYMGLDTVEALGVDWATICVYTCSANCDGARLRYLKEYTWKQDYNP</sequence>
<dbReference type="AlphaFoldDB" id="A0A5S6QRM1"/>
<keyword evidence="12" id="KW-1185">Reference proteome</keyword>
<protein>
    <submittedName>
        <fullName evidence="13">MYND-type domain-containing protein</fullName>
    </submittedName>
</protein>
<feature type="transmembrane region" description="Helical" evidence="10">
    <location>
        <begin position="679"/>
        <end position="698"/>
    </location>
</feature>
<accession>A0A5S6QRM1</accession>
<keyword evidence="5" id="KW-0862">Zinc</keyword>
<reference evidence="13" key="1">
    <citation type="submission" date="2019-12" db="UniProtKB">
        <authorList>
            <consortium name="WormBaseParasite"/>
        </authorList>
    </citation>
    <scope>IDENTIFICATION</scope>
</reference>
<dbReference type="PANTHER" id="PTHR12298">
    <property type="entry name" value="PCDC2 PROGRAMMED CELL DEATH PROTEIN 2 -RELATED"/>
    <property type="match status" value="1"/>
</dbReference>
<keyword evidence="2" id="KW-0479">Metal-binding</keyword>
<keyword evidence="1 10" id="KW-0812">Transmembrane</keyword>
<evidence type="ECO:0000313" key="13">
    <source>
        <dbReference type="WBParaSite" id="TMUE_2000009537.1"/>
    </source>
</evidence>
<dbReference type="InterPro" id="IPR007320">
    <property type="entry name" value="PDCD2_C"/>
</dbReference>
<proteinExistence type="predicted"/>
<dbReference type="InterPro" id="IPR002893">
    <property type="entry name" value="Znf_MYND"/>
</dbReference>
<dbReference type="GO" id="GO:0070072">
    <property type="term" value="P:vacuolar proton-transporting V-type ATPase complex assembly"/>
    <property type="evidence" value="ECO:0007669"/>
    <property type="project" value="InterPro"/>
</dbReference>
<dbReference type="STRING" id="70415.A0A5S6QRM1"/>
<evidence type="ECO:0000256" key="6">
    <source>
        <dbReference type="ARBA" id="ARBA00022989"/>
    </source>
</evidence>